<feature type="region of interest" description="Disordered" evidence="10">
    <location>
        <begin position="438"/>
        <end position="692"/>
    </location>
</feature>
<feature type="compositionally biased region" description="Low complexity" evidence="10">
    <location>
        <begin position="914"/>
        <end position="928"/>
    </location>
</feature>
<name>A0A8J4WCY9_9TREM</name>
<proteinExistence type="predicted"/>
<dbReference type="GO" id="GO:0003723">
    <property type="term" value="F:RNA binding"/>
    <property type="evidence" value="ECO:0007669"/>
    <property type="project" value="InterPro"/>
</dbReference>
<keyword evidence="9" id="KW-0539">Nucleus</keyword>
<evidence type="ECO:0000256" key="7">
    <source>
        <dbReference type="ARBA" id="ARBA00023004"/>
    </source>
</evidence>
<dbReference type="InterPro" id="IPR035967">
    <property type="entry name" value="SWAP/Surp_sf"/>
</dbReference>
<gene>
    <name evidence="13" type="ORF">PHET_04429</name>
</gene>
<feature type="domain" description="CID" evidence="12">
    <location>
        <begin position="265"/>
        <end position="407"/>
    </location>
</feature>
<evidence type="ECO:0000256" key="5">
    <source>
        <dbReference type="ARBA" id="ARBA00022801"/>
    </source>
</evidence>
<dbReference type="InterPro" id="IPR056721">
    <property type="entry name" value="DUF7819"/>
</dbReference>
<dbReference type="SMART" id="SM01124">
    <property type="entry name" value="DBR1"/>
    <property type="match status" value="1"/>
</dbReference>
<feature type="compositionally biased region" description="Pro residues" evidence="10">
    <location>
        <begin position="904"/>
        <end position="913"/>
    </location>
</feature>
<feature type="compositionally biased region" description="Low complexity" evidence="10">
    <location>
        <begin position="803"/>
        <end position="816"/>
    </location>
</feature>
<feature type="region of interest" description="Disordered" evidence="10">
    <location>
        <begin position="1490"/>
        <end position="1509"/>
    </location>
</feature>
<feature type="compositionally biased region" description="Acidic residues" evidence="10">
    <location>
        <begin position="1751"/>
        <end position="1763"/>
    </location>
</feature>
<dbReference type="InterPro" id="IPR007708">
    <property type="entry name" value="DBR1_C"/>
</dbReference>
<feature type="compositionally biased region" description="Basic residues" evidence="10">
    <location>
        <begin position="1051"/>
        <end position="1060"/>
    </location>
</feature>
<dbReference type="Gene3D" id="1.25.40.90">
    <property type="match status" value="1"/>
</dbReference>
<evidence type="ECO:0000256" key="4">
    <source>
        <dbReference type="ARBA" id="ARBA00022723"/>
    </source>
</evidence>
<evidence type="ECO:0000313" key="14">
    <source>
        <dbReference type="Proteomes" id="UP000748531"/>
    </source>
</evidence>
<evidence type="ECO:0008006" key="15">
    <source>
        <dbReference type="Google" id="ProtNLM"/>
    </source>
</evidence>
<feature type="compositionally biased region" description="Gly residues" evidence="10">
    <location>
        <begin position="533"/>
        <end position="544"/>
    </location>
</feature>
<feature type="compositionally biased region" description="Low complexity" evidence="10">
    <location>
        <begin position="1119"/>
        <end position="1134"/>
    </location>
</feature>
<dbReference type="InterPro" id="IPR041816">
    <property type="entry name" value="Dbr1_N"/>
</dbReference>
<accession>A0A8J4WCY9</accession>
<dbReference type="Gene3D" id="1.10.10.790">
    <property type="entry name" value="Surp module"/>
    <property type="match status" value="1"/>
</dbReference>
<feature type="region of interest" description="Disordered" evidence="10">
    <location>
        <begin position="1658"/>
        <end position="1703"/>
    </location>
</feature>
<feature type="region of interest" description="Disordered" evidence="10">
    <location>
        <begin position="1815"/>
        <end position="1850"/>
    </location>
</feature>
<dbReference type="InterPro" id="IPR000061">
    <property type="entry name" value="Surp"/>
</dbReference>
<evidence type="ECO:0000313" key="13">
    <source>
        <dbReference type="EMBL" id="KAF5395226.1"/>
    </source>
</evidence>
<sequence>MDPPLPPGDPEQRNIIEKLADFVARNGQEFELLTKEKQRDNPKFAFLHGGEFYEYYNFKVEEARERWQTQRPYKDSYQPHFGFGNQWGGARSEQGDPHWEQFGGPREYGQRYPMPNQCGWGNRSDGSWFPPPAWSAGGPPYQGGLGMPPVPPGYGPPPHGMAMGDSFRGREYGIQPSFGYPSPDTARMPFQSPGFSYSNENFNDYQPPGNYGPSGGAPDLNETDIEQSEKNLKAQHEVLMARQASEIDELLDRSLMDSVKDRGSQHNLSIDQMNEVIQPLIESCTKENISKGKTWVIERGSESQELAELVTDYLLARAAGHNVSFDLRLHLVYLVNDLLHHFKRRGASTHLQDSLQRVVPLLFCLASELADEDKKAKLNRVLDIWDSNGYLPPSVLEQMKPQKMDEFLSEWKEDRRKRHKAAIDAIKRDIDSEYSKLEQQHKEFTEHVRRQLARPSHSDQDTGPFDPSDPSQQMLTGGGPGYGAWGPMDAHPMPPFDAELGEPPRRMHHGGYFGPPAMQHPRGGGPGYPPHPAGGGGGWSGDGRGPPPNWGPPHFQMGGPNFHPPHGYGPPGGRRESADSNVYVEGEDNDLDYGRRYDRGYDNQYDNYCRYDDRGRADNRGDRSYHHRSSNRPSRFSSSSSRNDTSRDEFDEPRSRQRGSHGTSDYGGTGKSDSESSANPEMPTEPFDPVPKCPPWELPAGLMHPLIRLCDFEYTPLDSTKLRLLPAKPPTERLLTAIDNFYMPPSHDRTRDGEGWERLGLYEFYSKKEKARDFIEKQKNSSTDGGSEHSRCRRRKHSGGSGAASPSGDESPPDSATGGLLDADSEHMRPFARDVSHNSSRPVAFHLAHITAYPPSAIGQGVRTGAEALTCAPPPMHCMQGQLTHNYPGYKAVGPPTGPSGIAVPPPRQPPIIPGSGAAPPGFPGTSFLQFPPPSMSQPPPNMPHGLIQRSPVGPGGASSVSRSRLDSHRSRSHSRSESRSRSRSDSAGSRSRSVSRSRSRSRSPQSRSRSRSRSRTSRSRSRSVSANSPRDGDENGPSSSRDAGGSSRSSRSRRRKRSRSRSESGSPIARFTSAPGPGGIGSGVGGASSGLSAARAAAMAAAASITNTLNANKGGGSNSSVGNVPPPSWSSGPDGVGSSRCGGNYLPDPPPRGPSRTRFTSAIPNPSRVAEMHLLGAGPEDRYPPPTNAPPQRTDAFHECALSNFGCVRQITESDAISHLTTSPVDSSLRNPGDLVGMSVPAKYYAMGDFWRYYAEERQVPILTLFVGGNHEASGYLQELPYGGWVAPNIWYMGYAGVVQFAGLRIAGLSGIYKQHDYTMGHFERPPYSEASKRSVYHVRNLEVFRLGQLRRPLDIVLSHDWPRGVYHYGDTQALLRRKRDFADEVYSDTLGSPPAEQLLCRLRPRYWFSAHLHCKFAAVVQHSETPSRQSQITRFLALDKCLPRRDYLQFVDVEPLGTRKPHNVGNSLTPDIPENSDEDDSFIVSYPRHNDSGNSALEDPNVTDADADSLEESPTLFLDPEWLCILRSTNHLMSTSKVPCILPGRNAADRCDFSASNEEIRALYEPFGNQFVIPDNFERTAPLYKPDDTSACSSHPGSNAMRSLAQQATTMQPKIFSNPQTELLCAMLDLINPNALHLGRESYSLIELSSQLKEKIAENDEDDDDEEVEEEHDNTEAGEDNDKLTATSGAPDAKHVPDPDASWITSEYSGFQTDITEYDPLHSVCMSPAQPHLTEKSLSIRASHNPEELNLDDVEDEDDEDNDRLEDFAATTKSNLLASNEESYIEAYSPQPLLQSFEARVNEAEDELVQSPGMGYVPSVAIPNQPSHNTEEIPLSGSSDESEEEKTM</sequence>
<feature type="domain" description="SURP motif" evidence="11">
    <location>
        <begin position="15"/>
        <end position="57"/>
    </location>
</feature>
<feature type="compositionally biased region" description="Pro residues" evidence="10">
    <location>
        <begin position="931"/>
        <end position="943"/>
    </location>
</feature>
<dbReference type="Pfam" id="PF01805">
    <property type="entry name" value="Surp"/>
    <property type="match status" value="1"/>
</dbReference>
<keyword evidence="8" id="KW-0464">Manganese</keyword>
<evidence type="ECO:0000256" key="3">
    <source>
        <dbReference type="ARBA" id="ARBA00004123"/>
    </source>
</evidence>
<evidence type="ECO:0000259" key="12">
    <source>
        <dbReference type="PROSITE" id="PS51391"/>
    </source>
</evidence>
<feature type="region of interest" description="Disordered" evidence="10">
    <location>
        <begin position="1461"/>
        <end position="1482"/>
    </location>
</feature>
<feature type="compositionally biased region" description="Basic and acidic residues" evidence="10">
    <location>
        <begin position="438"/>
        <end position="449"/>
    </location>
</feature>
<dbReference type="PROSITE" id="PS50128">
    <property type="entry name" value="SURP"/>
    <property type="match status" value="1"/>
</dbReference>
<dbReference type="PROSITE" id="PS51391">
    <property type="entry name" value="CID"/>
    <property type="match status" value="1"/>
</dbReference>
<dbReference type="OrthoDB" id="21470at2759"/>
<keyword evidence="5" id="KW-0378">Hydrolase</keyword>
<dbReference type="Pfam" id="PF05011">
    <property type="entry name" value="DBR1"/>
    <property type="match status" value="1"/>
</dbReference>
<dbReference type="GO" id="GO:0005634">
    <property type="term" value="C:nucleus"/>
    <property type="evidence" value="ECO:0007669"/>
    <property type="project" value="UniProtKB-SubCell"/>
</dbReference>
<feature type="region of interest" description="Disordered" evidence="10">
    <location>
        <begin position="1112"/>
        <end position="1163"/>
    </location>
</feature>
<evidence type="ECO:0000256" key="1">
    <source>
        <dbReference type="ARBA" id="ARBA00001936"/>
    </source>
</evidence>
<dbReference type="Pfam" id="PF04818">
    <property type="entry name" value="CID"/>
    <property type="match status" value="1"/>
</dbReference>
<feature type="compositionally biased region" description="Basic and acidic residues" evidence="10">
    <location>
        <begin position="609"/>
        <end position="624"/>
    </location>
</feature>
<dbReference type="InterPro" id="IPR008942">
    <property type="entry name" value="ENTH_VHS"/>
</dbReference>
<reference evidence="13" key="1">
    <citation type="submission" date="2019-05" db="EMBL/GenBank/DDBJ databases">
        <title>Annotation for the trematode Paragonimus heterotremus.</title>
        <authorList>
            <person name="Choi Y.-J."/>
        </authorList>
    </citation>
    <scope>NUCLEOTIDE SEQUENCE</scope>
    <source>
        <strain evidence="13">LC</strain>
    </source>
</reference>
<dbReference type="SUPFAM" id="SSF48464">
    <property type="entry name" value="ENTH/VHS domain"/>
    <property type="match status" value="1"/>
</dbReference>
<dbReference type="InterPro" id="IPR006569">
    <property type="entry name" value="CID_dom"/>
</dbReference>
<dbReference type="GO" id="GO:0046872">
    <property type="term" value="F:metal ion binding"/>
    <property type="evidence" value="ECO:0007669"/>
    <property type="project" value="UniProtKB-KW"/>
</dbReference>
<evidence type="ECO:0000256" key="10">
    <source>
        <dbReference type="SAM" id="MobiDB-lite"/>
    </source>
</evidence>
<evidence type="ECO:0000259" key="11">
    <source>
        <dbReference type="PROSITE" id="PS50128"/>
    </source>
</evidence>
<evidence type="ECO:0000256" key="9">
    <source>
        <dbReference type="ARBA" id="ARBA00023242"/>
    </source>
</evidence>
<feature type="compositionally biased region" description="Basic and acidic residues" evidence="10">
    <location>
        <begin position="964"/>
        <end position="985"/>
    </location>
</feature>
<protein>
    <recommendedName>
        <fullName evidence="15">CID domain-containing protein</fullName>
    </recommendedName>
</protein>
<dbReference type="InterPro" id="IPR029052">
    <property type="entry name" value="Metallo-depent_PP-like"/>
</dbReference>
<keyword evidence="4" id="KW-0479">Metal-binding</keyword>
<feature type="compositionally biased region" description="Acidic residues" evidence="10">
    <location>
        <begin position="1661"/>
        <end position="1681"/>
    </location>
</feature>
<feature type="compositionally biased region" description="Low complexity" evidence="10">
    <location>
        <begin position="1039"/>
        <end position="1050"/>
    </location>
</feature>
<feature type="region of interest" description="Disordered" evidence="10">
    <location>
        <begin position="898"/>
        <end position="1083"/>
    </location>
</feature>
<dbReference type="SMART" id="SM00648">
    <property type="entry name" value="SWAP"/>
    <property type="match status" value="1"/>
</dbReference>
<dbReference type="Proteomes" id="UP000748531">
    <property type="component" value="Unassembled WGS sequence"/>
</dbReference>
<evidence type="ECO:0000256" key="2">
    <source>
        <dbReference type="ARBA" id="ARBA00001947"/>
    </source>
</evidence>
<feature type="compositionally biased region" description="Basic and acidic residues" evidence="10">
    <location>
        <begin position="644"/>
        <end position="655"/>
    </location>
</feature>
<feature type="compositionally biased region" description="Low complexity" evidence="10">
    <location>
        <begin position="950"/>
        <end position="963"/>
    </location>
</feature>
<dbReference type="GO" id="GO:0000398">
    <property type="term" value="P:mRNA splicing, via spliceosome"/>
    <property type="evidence" value="ECO:0007669"/>
    <property type="project" value="TreeGrafter"/>
</dbReference>
<evidence type="ECO:0000256" key="8">
    <source>
        <dbReference type="ARBA" id="ARBA00023211"/>
    </source>
</evidence>
<dbReference type="PANTHER" id="PTHR12849:SF0">
    <property type="entry name" value="LARIAT DEBRANCHING ENZYME"/>
    <property type="match status" value="1"/>
</dbReference>
<dbReference type="Pfam" id="PF25127">
    <property type="entry name" value="DUF7819"/>
    <property type="match status" value="1"/>
</dbReference>
<dbReference type="GO" id="GO:0008419">
    <property type="term" value="F:RNA lariat debranching enzyme activity"/>
    <property type="evidence" value="ECO:0007669"/>
    <property type="project" value="TreeGrafter"/>
</dbReference>
<dbReference type="PANTHER" id="PTHR12849">
    <property type="entry name" value="RNA LARIAT DEBRANCHING ENZYME"/>
    <property type="match status" value="1"/>
</dbReference>
<organism evidence="13 14">
    <name type="scientific">Paragonimus heterotremus</name>
    <dbReference type="NCBI Taxonomy" id="100268"/>
    <lineage>
        <taxon>Eukaryota</taxon>
        <taxon>Metazoa</taxon>
        <taxon>Spiralia</taxon>
        <taxon>Lophotrochozoa</taxon>
        <taxon>Platyhelminthes</taxon>
        <taxon>Trematoda</taxon>
        <taxon>Digenea</taxon>
        <taxon>Plagiorchiida</taxon>
        <taxon>Troglotremata</taxon>
        <taxon>Troglotrematidae</taxon>
        <taxon>Paragonimus</taxon>
    </lineage>
</organism>
<feature type="compositionally biased region" description="Basic and acidic residues" evidence="10">
    <location>
        <begin position="592"/>
        <end position="601"/>
    </location>
</feature>
<comment type="cofactor">
    <cofactor evidence="2">
        <name>Zn(2+)</name>
        <dbReference type="ChEBI" id="CHEBI:29105"/>
    </cofactor>
</comment>
<dbReference type="SMART" id="SM00582">
    <property type="entry name" value="RPR"/>
    <property type="match status" value="1"/>
</dbReference>
<dbReference type="CDD" id="cd00844">
    <property type="entry name" value="MPP_Dbr1_N"/>
    <property type="match status" value="1"/>
</dbReference>
<keyword evidence="14" id="KW-1185">Reference proteome</keyword>
<feature type="compositionally biased region" description="Basic residues" evidence="10">
    <location>
        <begin position="1009"/>
        <end position="1022"/>
    </location>
</feature>
<comment type="cofactor">
    <cofactor evidence="1">
        <name>Mn(2+)</name>
        <dbReference type="ChEBI" id="CHEBI:29035"/>
    </cofactor>
</comment>
<keyword evidence="6" id="KW-0862">Zinc</keyword>
<comment type="subcellular location">
    <subcellularLocation>
        <location evidence="3">Nucleus</location>
    </subcellularLocation>
</comment>
<feature type="region of interest" description="Disordered" evidence="10">
    <location>
        <begin position="775"/>
        <end position="822"/>
    </location>
</feature>
<feature type="compositionally biased region" description="Low complexity" evidence="10">
    <location>
        <begin position="631"/>
        <end position="643"/>
    </location>
</feature>
<dbReference type="EMBL" id="LUCH01017210">
    <property type="protein sequence ID" value="KAF5395226.1"/>
    <property type="molecule type" value="Genomic_DNA"/>
</dbReference>
<feature type="region of interest" description="Disordered" evidence="10">
    <location>
        <begin position="1742"/>
        <end position="1763"/>
    </location>
</feature>
<keyword evidence="7" id="KW-0408">Iron</keyword>
<evidence type="ECO:0000256" key="6">
    <source>
        <dbReference type="ARBA" id="ARBA00022833"/>
    </source>
</evidence>
<dbReference type="SUPFAM" id="SSF109905">
    <property type="entry name" value="Surp module (SWAP domain)"/>
    <property type="match status" value="1"/>
</dbReference>
<comment type="caution">
    <text evidence="13">The sequence shown here is derived from an EMBL/GenBank/DDBJ whole genome shotgun (WGS) entry which is preliminary data.</text>
</comment>
<dbReference type="SUPFAM" id="SSF56300">
    <property type="entry name" value="Metallo-dependent phosphatases"/>
    <property type="match status" value="1"/>
</dbReference>